<comment type="similarity">
    <text evidence="3">Belongs to the ustYa family.</text>
</comment>
<dbReference type="Pfam" id="PF11807">
    <property type="entry name" value="UstYa"/>
    <property type="match status" value="1"/>
</dbReference>
<sequence length="235" mass="26276">MALALVEQKYSSVRLADPDLENDSDTTLGSTILLEKNTKRRRRASNRPAPHSLLTWIRWTIVILLQSFIIFLLLRSSGTKGRKTSRWSPADTETGGDINGLYVPIGSGSVSIPDYANHPMLGKPITDDPIRSGPIFEASWTHALHCLYYSKDNYHQLLTNGTFGFGGERNDDHAAHCFEYLRNQILCMADMTLEGSESILDATGKGQAHMCRDREEAIAWIEERRVDDVQSIVGP</sequence>
<keyword evidence="4" id="KW-1133">Transmembrane helix</keyword>
<dbReference type="GO" id="GO:0016491">
    <property type="term" value="F:oxidoreductase activity"/>
    <property type="evidence" value="ECO:0007669"/>
    <property type="project" value="UniProtKB-KW"/>
</dbReference>
<comment type="pathway">
    <text evidence="1">Mycotoxin biosynthesis.</text>
</comment>
<dbReference type="AlphaFoldDB" id="A0A517L717"/>
<dbReference type="InterPro" id="IPR021765">
    <property type="entry name" value="UstYa-like"/>
</dbReference>
<evidence type="ECO:0000256" key="4">
    <source>
        <dbReference type="SAM" id="Phobius"/>
    </source>
</evidence>
<evidence type="ECO:0000313" key="5">
    <source>
        <dbReference type="EMBL" id="QDS71425.1"/>
    </source>
</evidence>
<gene>
    <name evidence="5" type="ORF">FKW77_003424</name>
</gene>
<reference evidence="5 6" key="1">
    <citation type="submission" date="2019-07" db="EMBL/GenBank/DDBJ databases">
        <title>Finished genome of Venturia effusa.</title>
        <authorList>
            <person name="Young C.A."/>
            <person name="Cox M.P."/>
            <person name="Ganley A.R.D."/>
            <person name="David W.J."/>
        </authorList>
    </citation>
    <scope>NUCLEOTIDE SEQUENCE [LARGE SCALE GENOMIC DNA]</scope>
    <source>
        <strain evidence="6">albino</strain>
    </source>
</reference>
<evidence type="ECO:0000256" key="1">
    <source>
        <dbReference type="ARBA" id="ARBA00004685"/>
    </source>
</evidence>
<dbReference type="EMBL" id="CP042190">
    <property type="protein sequence ID" value="QDS71425.1"/>
    <property type="molecule type" value="Genomic_DNA"/>
</dbReference>
<name>A0A517L717_9PEZI</name>
<dbReference type="PANTHER" id="PTHR33365">
    <property type="entry name" value="YALI0B05434P"/>
    <property type="match status" value="1"/>
</dbReference>
<evidence type="ECO:0000256" key="2">
    <source>
        <dbReference type="ARBA" id="ARBA00023002"/>
    </source>
</evidence>
<keyword evidence="6" id="KW-1185">Reference proteome</keyword>
<keyword evidence="4" id="KW-0472">Membrane</keyword>
<dbReference type="OrthoDB" id="3687641at2759"/>
<dbReference type="PANTHER" id="PTHR33365:SF11">
    <property type="entry name" value="TAT PATHWAY SIGNAL SEQUENCE"/>
    <property type="match status" value="1"/>
</dbReference>
<proteinExistence type="inferred from homology"/>
<evidence type="ECO:0000313" key="6">
    <source>
        <dbReference type="Proteomes" id="UP000316270"/>
    </source>
</evidence>
<feature type="transmembrane region" description="Helical" evidence="4">
    <location>
        <begin position="56"/>
        <end position="74"/>
    </location>
</feature>
<keyword evidence="2" id="KW-0560">Oxidoreductase</keyword>
<keyword evidence="4" id="KW-0812">Transmembrane</keyword>
<accession>A0A517L717</accession>
<protein>
    <submittedName>
        <fullName evidence="5">Uncharacterized protein</fullName>
    </submittedName>
</protein>
<dbReference type="STRING" id="50376.A0A517L717"/>
<evidence type="ECO:0000256" key="3">
    <source>
        <dbReference type="ARBA" id="ARBA00035112"/>
    </source>
</evidence>
<organism evidence="5 6">
    <name type="scientific">Venturia effusa</name>
    <dbReference type="NCBI Taxonomy" id="50376"/>
    <lineage>
        <taxon>Eukaryota</taxon>
        <taxon>Fungi</taxon>
        <taxon>Dikarya</taxon>
        <taxon>Ascomycota</taxon>
        <taxon>Pezizomycotina</taxon>
        <taxon>Dothideomycetes</taxon>
        <taxon>Pleosporomycetidae</taxon>
        <taxon>Venturiales</taxon>
        <taxon>Venturiaceae</taxon>
        <taxon>Venturia</taxon>
    </lineage>
</organism>
<dbReference type="Proteomes" id="UP000316270">
    <property type="component" value="Chromosome 6"/>
</dbReference>
<dbReference type="GO" id="GO:0043386">
    <property type="term" value="P:mycotoxin biosynthetic process"/>
    <property type="evidence" value="ECO:0007669"/>
    <property type="project" value="InterPro"/>
</dbReference>